<dbReference type="InterPro" id="IPR002350">
    <property type="entry name" value="Kazal_dom"/>
</dbReference>
<dbReference type="PROSITE" id="PS51257">
    <property type="entry name" value="PROKAR_LIPOPROTEIN"/>
    <property type="match status" value="1"/>
</dbReference>
<accession>A0A915YHS0</accession>
<evidence type="ECO:0000313" key="3">
    <source>
        <dbReference type="EMBL" id="BDS13290.1"/>
    </source>
</evidence>
<feature type="signal peptide" evidence="1">
    <location>
        <begin position="1"/>
        <end position="18"/>
    </location>
</feature>
<feature type="chain" id="PRO_5037894350" description="Kazal-like domain-containing protein" evidence="1">
    <location>
        <begin position="19"/>
        <end position="124"/>
    </location>
</feature>
<organism evidence="3 4">
    <name type="scientific">Aureispira anguillae</name>
    <dbReference type="NCBI Taxonomy" id="2864201"/>
    <lineage>
        <taxon>Bacteria</taxon>
        <taxon>Pseudomonadati</taxon>
        <taxon>Bacteroidota</taxon>
        <taxon>Saprospiria</taxon>
        <taxon>Saprospirales</taxon>
        <taxon>Saprospiraceae</taxon>
        <taxon>Aureispira</taxon>
    </lineage>
</organism>
<evidence type="ECO:0000256" key="1">
    <source>
        <dbReference type="SAM" id="SignalP"/>
    </source>
</evidence>
<feature type="domain" description="Kazal-like" evidence="2">
    <location>
        <begin position="73"/>
        <end position="124"/>
    </location>
</feature>
<reference evidence="3" key="1">
    <citation type="submission" date="2022-09" db="EMBL/GenBank/DDBJ databases">
        <title>Aureispira anguillicida sp. nov., isolated from Leptocephalus of Japanese eel Anguilla japonica.</title>
        <authorList>
            <person name="Yuasa K."/>
            <person name="Mekata T."/>
            <person name="Ikunari K."/>
        </authorList>
    </citation>
    <scope>NUCLEOTIDE SEQUENCE</scope>
    <source>
        <strain evidence="3">EL160426</strain>
    </source>
</reference>
<feature type="domain" description="Kazal-like" evidence="2">
    <location>
        <begin position="23"/>
        <end position="72"/>
    </location>
</feature>
<evidence type="ECO:0000259" key="2">
    <source>
        <dbReference type="PROSITE" id="PS51465"/>
    </source>
</evidence>
<keyword evidence="1" id="KW-0732">Signal</keyword>
<dbReference type="EMBL" id="AP026867">
    <property type="protein sequence ID" value="BDS13290.1"/>
    <property type="molecule type" value="Genomic_DNA"/>
</dbReference>
<dbReference type="KEGG" id="aup:AsAng_0040200"/>
<dbReference type="Proteomes" id="UP001060919">
    <property type="component" value="Chromosome"/>
</dbReference>
<dbReference type="Pfam" id="PF00050">
    <property type="entry name" value="Kazal_1"/>
    <property type="match status" value="1"/>
</dbReference>
<sequence>MNYRICLSFLFLFTVLFATIGCQKENNCIERPNPNCICTQEYNPVIGCNGKTYGNPCLAECVGVSYTYPMDCGTVAPNCIERPNPDCLCTMEYDPVCGCNGKTYSNACMAGCAGITSWTAGACN</sequence>
<dbReference type="Pfam" id="PF07648">
    <property type="entry name" value="Kazal_2"/>
    <property type="match status" value="1"/>
</dbReference>
<dbReference type="PROSITE" id="PS51465">
    <property type="entry name" value="KAZAL_2"/>
    <property type="match status" value="2"/>
</dbReference>
<dbReference type="InterPro" id="IPR053265">
    <property type="entry name" value="Serpin"/>
</dbReference>
<protein>
    <recommendedName>
        <fullName evidence="2">Kazal-like domain-containing protein</fullName>
    </recommendedName>
</protein>
<gene>
    <name evidence="3" type="ORF">AsAng_0040200</name>
</gene>
<dbReference type="PANTHER" id="PTHR21131:SF0">
    <property type="entry name" value="GEO10195P1-RELATED"/>
    <property type="match status" value="1"/>
</dbReference>
<dbReference type="SUPFAM" id="SSF100895">
    <property type="entry name" value="Kazal-type serine protease inhibitors"/>
    <property type="match status" value="2"/>
</dbReference>
<dbReference type="RefSeq" id="WP_264788577.1">
    <property type="nucleotide sequence ID" value="NZ_AP026867.1"/>
</dbReference>
<dbReference type="SMART" id="SM00280">
    <property type="entry name" value="KAZAL"/>
    <property type="match status" value="2"/>
</dbReference>
<dbReference type="PANTHER" id="PTHR21131">
    <property type="entry name" value="SERINE-TYPE ENDOPEPTIDASE INHIBITOR"/>
    <property type="match status" value="1"/>
</dbReference>
<proteinExistence type="predicted"/>
<dbReference type="Gene3D" id="3.30.60.30">
    <property type="match status" value="2"/>
</dbReference>
<keyword evidence="4" id="KW-1185">Reference proteome</keyword>
<dbReference type="PROSITE" id="PS00282">
    <property type="entry name" value="KAZAL_1"/>
    <property type="match status" value="1"/>
</dbReference>
<dbReference type="AlphaFoldDB" id="A0A915YHS0"/>
<dbReference type="InterPro" id="IPR036058">
    <property type="entry name" value="Kazal_dom_sf"/>
</dbReference>
<name>A0A915YHS0_9BACT</name>
<evidence type="ECO:0000313" key="4">
    <source>
        <dbReference type="Proteomes" id="UP001060919"/>
    </source>
</evidence>